<feature type="domain" description="ABC transmembrane type-1" evidence="8">
    <location>
        <begin position="279"/>
        <end position="479"/>
    </location>
</feature>
<keyword evidence="2 7" id="KW-0813">Transport</keyword>
<evidence type="ECO:0000259" key="8">
    <source>
        <dbReference type="PROSITE" id="PS50928"/>
    </source>
</evidence>
<keyword evidence="5 7" id="KW-1133">Transmembrane helix</keyword>
<protein>
    <submittedName>
        <fullName evidence="9">Peptide ABC transporter permease</fullName>
    </submittedName>
</protein>
<dbReference type="GO" id="GO:0005886">
    <property type="term" value="C:plasma membrane"/>
    <property type="evidence" value="ECO:0007669"/>
    <property type="project" value="UniProtKB-SubCell"/>
</dbReference>
<feature type="transmembrane region" description="Helical" evidence="7">
    <location>
        <begin position="283"/>
        <end position="304"/>
    </location>
</feature>
<dbReference type="Proteomes" id="UP000177273">
    <property type="component" value="Unassembled WGS sequence"/>
</dbReference>
<dbReference type="RefSeq" id="WP_070787354.1">
    <property type="nucleotide sequence ID" value="NZ_MKIQ01000005.1"/>
</dbReference>
<dbReference type="AlphaFoldDB" id="A0A9Q5P0B1"/>
<evidence type="ECO:0000256" key="2">
    <source>
        <dbReference type="ARBA" id="ARBA00022448"/>
    </source>
</evidence>
<keyword evidence="4 7" id="KW-0812">Transmembrane</keyword>
<accession>A0A9Q5P0B1</accession>
<evidence type="ECO:0000256" key="1">
    <source>
        <dbReference type="ARBA" id="ARBA00004651"/>
    </source>
</evidence>
<organism evidence="9 10">
    <name type="scientific">Floricoccus penangensis</name>
    <dbReference type="NCBI Taxonomy" id="1859475"/>
    <lineage>
        <taxon>Bacteria</taxon>
        <taxon>Bacillati</taxon>
        <taxon>Bacillota</taxon>
        <taxon>Bacilli</taxon>
        <taxon>Lactobacillales</taxon>
        <taxon>Streptococcaceae</taxon>
        <taxon>Floricoccus</taxon>
    </lineage>
</organism>
<gene>
    <name evidence="9" type="ORF">BG262_09645</name>
</gene>
<keyword evidence="6 7" id="KW-0472">Membrane</keyword>
<evidence type="ECO:0000256" key="5">
    <source>
        <dbReference type="ARBA" id="ARBA00022989"/>
    </source>
</evidence>
<dbReference type="Gene3D" id="1.10.3720.10">
    <property type="entry name" value="MetI-like"/>
    <property type="match status" value="1"/>
</dbReference>
<evidence type="ECO:0000313" key="9">
    <source>
        <dbReference type="EMBL" id="OFI47577.1"/>
    </source>
</evidence>
<dbReference type="PANTHER" id="PTHR30465:SF0">
    <property type="entry name" value="OLIGOPEPTIDE TRANSPORT SYSTEM PERMEASE PROTEIN APPB"/>
    <property type="match status" value="1"/>
</dbReference>
<dbReference type="SUPFAM" id="SSF161098">
    <property type="entry name" value="MetI-like"/>
    <property type="match status" value="1"/>
</dbReference>
<dbReference type="InterPro" id="IPR000515">
    <property type="entry name" value="MetI-like"/>
</dbReference>
<dbReference type="InterPro" id="IPR035906">
    <property type="entry name" value="MetI-like_sf"/>
</dbReference>
<sequence>MKKYILTRLLRAIFSIIVVTTIVYALIFTLIPRRQIFTSDPNISKVAGDPDKKLNYENTVYRRQGYIDYYNSKQLSNEISKTDKSFSPEGTKKNLEAAQEWAKDKGHGWKVDQFQNNKEIFATREIPIYERVLNFYKNLIQFDHPWKIHDKSNPNLKRYIKFEWNKGMGPAIVGSGTQHKYLFYFDGAFPFIHQNFIKLYLGDSYPTFSGREVMDVLTSGQGQTKSQEITLDDGNKMMTSYNLHTAEYQSPENQDERAKRMFKDDYTDVKSNYQDPSMIKNSFMIGAIAVILGYLIAIPIATHLSQRAGRWIDRFGLFATTALIALPSLATIYFYRFLGSSLLGLPDSFTTYGAGDIKSYILPTVILALLQIPNNILWIRRFMLDQASSDYVKFARAKGLNEREIYSKHILKNAMIPLSNAIPTAVILAISGATMTETIFLLPGMGKMLPDAIKSHNNSMVIGLTFIFTTLAVVANLLGDLLMQKIDPRINLSGKGGRK</sequence>
<feature type="transmembrane region" description="Helical" evidence="7">
    <location>
        <begin position="316"/>
        <end position="337"/>
    </location>
</feature>
<keyword evidence="3" id="KW-1003">Cell membrane</keyword>
<dbReference type="EMBL" id="MKIQ01000005">
    <property type="protein sequence ID" value="OFI47577.1"/>
    <property type="molecule type" value="Genomic_DNA"/>
</dbReference>
<dbReference type="GO" id="GO:0055085">
    <property type="term" value="P:transmembrane transport"/>
    <property type="evidence" value="ECO:0007669"/>
    <property type="project" value="InterPro"/>
</dbReference>
<dbReference type="PANTHER" id="PTHR30465">
    <property type="entry name" value="INNER MEMBRANE ABC TRANSPORTER"/>
    <property type="match status" value="1"/>
</dbReference>
<evidence type="ECO:0000256" key="6">
    <source>
        <dbReference type="ARBA" id="ARBA00023136"/>
    </source>
</evidence>
<feature type="transmembrane region" description="Helical" evidence="7">
    <location>
        <begin position="460"/>
        <end position="479"/>
    </location>
</feature>
<dbReference type="PROSITE" id="PS50928">
    <property type="entry name" value="ABC_TM1"/>
    <property type="match status" value="1"/>
</dbReference>
<evidence type="ECO:0000256" key="4">
    <source>
        <dbReference type="ARBA" id="ARBA00022692"/>
    </source>
</evidence>
<feature type="transmembrane region" description="Helical" evidence="7">
    <location>
        <begin position="357"/>
        <end position="379"/>
    </location>
</feature>
<comment type="similarity">
    <text evidence="7">Belongs to the binding-protein-dependent transport system permease family.</text>
</comment>
<proteinExistence type="inferred from homology"/>
<comment type="caution">
    <text evidence="9">The sequence shown here is derived from an EMBL/GenBank/DDBJ whole genome shotgun (WGS) entry which is preliminary data.</text>
</comment>
<feature type="transmembrane region" description="Helical" evidence="7">
    <location>
        <begin position="418"/>
        <end position="440"/>
    </location>
</feature>
<keyword evidence="10" id="KW-1185">Reference proteome</keyword>
<dbReference type="Pfam" id="PF00528">
    <property type="entry name" value="BPD_transp_1"/>
    <property type="match status" value="1"/>
</dbReference>
<feature type="transmembrane region" description="Helical" evidence="7">
    <location>
        <begin position="12"/>
        <end position="31"/>
    </location>
</feature>
<name>A0A9Q5P0B1_9LACT</name>
<comment type="subcellular location">
    <subcellularLocation>
        <location evidence="1 7">Cell membrane</location>
        <topology evidence="1 7">Multi-pass membrane protein</topology>
    </subcellularLocation>
</comment>
<evidence type="ECO:0000256" key="7">
    <source>
        <dbReference type="RuleBase" id="RU363032"/>
    </source>
</evidence>
<reference evidence="10" key="1">
    <citation type="submission" date="2016-09" db="EMBL/GenBank/DDBJ databases">
        <title>Draft genome sequence of a novel species of the family Streptococcaceae isolated from flowers.</title>
        <authorList>
            <person name="Chuah L.-O."/>
            <person name="Yap K.-P."/>
            <person name="Thong K.L."/>
            <person name="Liong M.T."/>
            <person name="Ahmad R."/>
            <person name="Rusul G."/>
        </authorList>
    </citation>
    <scope>NUCLEOTIDE SEQUENCE [LARGE SCALE GENOMIC DNA]</scope>
    <source>
        <strain evidence="10">HibF3</strain>
    </source>
</reference>
<evidence type="ECO:0000313" key="10">
    <source>
        <dbReference type="Proteomes" id="UP000177273"/>
    </source>
</evidence>
<evidence type="ECO:0000256" key="3">
    <source>
        <dbReference type="ARBA" id="ARBA00022475"/>
    </source>
</evidence>
<dbReference type="OrthoDB" id="9773683at2"/>
<dbReference type="CDD" id="cd06261">
    <property type="entry name" value="TM_PBP2"/>
    <property type="match status" value="1"/>
</dbReference>